<protein>
    <recommendedName>
        <fullName evidence="4">DUF2567 domain-containing protein</fullName>
    </recommendedName>
</protein>
<dbReference type="AlphaFoldDB" id="A0ABC9ZMX3"/>
<dbReference type="EMBL" id="BJLD01000002">
    <property type="protein sequence ID" value="GEA43389.1"/>
    <property type="molecule type" value="Genomic_DNA"/>
</dbReference>
<sequence>MVSHPQISIPRPFGFGAGLLALILVVYSAVGALWGLWRPTLSGRRVEGGGYAIENVADVQFSSFIVYVLLVGFLGLVFGMISYMRGEAYRGVGQLLWVGISCLAGAAALYVVGGVTAQAAPENPGELVEFVPKFTPGVAWIVSPFMAVFAYWSAVFVDVPTSAGSGKAASVES</sequence>
<keyword evidence="1" id="KW-0472">Membrane</keyword>
<evidence type="ECO:0000256" key="1">
    <source>
        <dbReference type="SAM" id="Phobius"/>
    </source>
</evidence>
<evidence type="ECO:0000313" key="2">
    <source>
        <dbReference type="EMBL" id="GEA43389.1"/>
    </source>
</evidence>
<organism evidence="2 3">
    <name type="scientific">Corynebacterium striatum</name>
    <dbReference type="NCBI Taxonomy" id="43770"/>
    <lineage>
        <taxon>Bacteria</taxon>
        <taxon>Bacillati</taxon>
        <taxon>Actinomycetota</taxon>
        <taxon>Actinomycetes</taxon>
        <taxon>Mycobacteriales</taxon>
        <taxon>Corynebacteriaceae</taxon>
        <taxon>Corynebacterium</taxon>
    </lineage>
</organism>
<feature type="transmembrane region" description="Helical" evidence="1">
    <location>
        <begin position="137"/>
        <end position="157"/>
    </location>
</feature>
<reference evidence="2 3" key="1">
    <citation type="submission" date="2019-06" db="EMBL/GenBank/DDBJ databases">
        <title>Draft genome sequence of Corynebacterium striatum NBRC 15291.</title>
        <authorList>
            <person name="Miura T."/>
            <person name="Furukawa M."/>
            <person name="Shimamura M."/>
            <person name="Ohyama Y."/>
            <person name="Yamazoe A."/>
            <person name="Kawasaki H."/>
        </authorList>
    </citation>
    <scope>NUCLEOTIDE SEQUENCE [LARGE SCALE GENOMIC DNA]</scope>
    <source>
        <strain evidence="2 3">NBRC 15291</strain>
    </source>
</reference>
<evidence type="ECO:0000313" key="3">
    <source>
        <dbReference type="Proteomes" id="UP000315234"/>
    </source>
</evidence>
<evidence type="ECO:0008006" key="4">
    <source>
        <dbReference type="Google" id="ProtNLM"/>
    </source>
</evidence>
<keyword evidence="1" id="KW-1133">Transmembrane helix</keyword>
<gene>
    <name evidence="2" type="ORF">Cst04h_15590</name>
</gene>
<feature type="transmembrane region" description="Helical" evidence="1">
    <location>
        <begin position="95"/>
        <end position="117"/>
    </location>
</feature>
<keyword evidence="1" id="KW-0812">Transmembrane</keyword>
<accession>A0ABC9ZMX3</accession>
<name>A0ABC9ZMX3_CORST</name>
<comment type="caution">
    <text evidence="2">The sequence shown here is derived from an EMBL/GenBank/DDBJ whole genome shotgun (WGS) entry which is preliminary data.</text>
</comment>
<proteinExistence type="predicted"/>
<dbReference type="Proteomes" id="UP000315234">
    <property type="component" value="Unassembled WGS sequence"/>
</dbReference>
<feature type="transmembrane region" description="Helical" evidence="1">
    <location>
        <begin position="12"/>
        <end position="37"/>
    </location>
</feature>
<feature type="transmembrane region" description="Helical" evidence="1">
    <location>
        <begin position="64"/>
        <end position="83"/>
    </location>
</feature>